<dbReference type="InterPro" id="IPR001876">
    <property type="entry name" value="Znf_RanBP2"/>
</dbReference>
<evidence type="ECO:0000256" key="1">
    <source>
        <dbReference type="ARBA" id="ARBA00022723"/>
    </source>
</evidence>
<dbReference type="Gene3D" id="4.10.1060.10">
    <property type="entry name" value="Zinc finger, RanBP2-type"/>
    <property type="match status" value="1"/>
</dbReference>
<name>A0AAW6D0Q7_9FIRM</name>
<evidence type="ECO:0000256" key="3">
    <source>
        <dbReference type="ARBA" id="ARBA00022833"/>
    </source>
</evidence>
<evidence type="ECO:0000313" key="6">
    <source>
        <dbReference type="EMBL" id="MDB8004791.1"/>
    </source>
</evidence>
<dbReference type="GO" id="GO:0008270">
    <property type="term" value="F:zinc ion binding"/>
    <property type="evidence" value="ECO:0007669"/>
    <property type="project" value="UniProtKB-KW"/>
</dbReference>
<keyword evidence="4" id="KW-0472">Membrane</keyword>
<proteinExistence type="predicted"/>
<protein>
    <recommendedName>
        <fullName evidence="5">RanBP2-type domain-containing protein</fullName>
    </recommendedName>
</protein>
<evidence type="ECO:0000313" key="7">
    <source>
        <dbReference type="Proteomes" id="UP001210809"/>
    </source>
</evidence>
<reference evidence="6" key="1">
    <citation type="submission" date="2023-01" db="EMBL/GenBank/DDBJ databases">
        <title>Human gut microbiome strain richness.</title>
        <authorList>
            <person name="Chen-Liaw A."/>
        </authorList>
    </citation>
    <scope>NUCLEOTIDE SEQUENCE</scope>
    <source>
        <strain evidence="6">1001283st1_G1_1001283B150217_161031</strain>
    </source>
</reference>
<dbReference type="Proteomes" id="UP001210809">
    <property type="component" value="Unassembled WGS sequence"/>
</dbReference>
<keyword evidence="4" id="KW-1133">Transmembrane helix</keyword>
<dbReference type="AlphaFoldDB" id="A0AAW6D0Q7"/>
<keyword evidence="4" id="KW-0812">Transmembrane</keyword>
<organism evidence="6 7">
    <name type="scientific">[Eubacterium] siraeum</name>
    <dbReference type="NCBI Taxonomy" id="39492"/>
    <lineage>
        <taxon>Bacteria</taxon>
        <taxon>Bacillati</taxon>
        <taxon>Bacillota</taxon>
        <taxon>Clostridia</taxon>
        <taxon>Eubacteriales</taxon>
        <taxon>Oscillospiraceae</taxon>
        <taxon>Oscillospiraceae incertae sedis</taxon>
    </lineage>
</organism>
<evidence type="ECO:0000256" key="4">
    <source>
        <dbReference type="SAM" id="Phobius"/>
    </source>
</evidence>
<feature type="transmembrane region" description="Helical" evidence="4">
    <location>
        <begin position="12"/>
        <end position="35"/>
    </location>
</feature>
<feature type="transmembrane region" description="Helical" evidence="4">
    <location>
        <begin position="47"/>
        <end position="71"/>
    </location>
</feature>
<dbReference type="PROSITE" id="PS51257">
    <property type="entry name" value="PROKAR_LIPOPROTEIN"/>
    <property type="match status" value="1"/>
</dbReference>
<dbReference type="PROSITE" id="PS50199">
    <property type="entry name" value="ZF_RANBP2_2"/>
    <property type="match status" value="1"/>
</dbReference>
<gene>
    <name evidence="6" type="ORF">PNE09_12070</name>
</gene>
<sequence length="168" mass="17710">MYKKSGSKLKTIALLIRVFGFIVALASAIACWSIAGNISSYNETLKSVMIGAGFEIGIIIIVPVLIGSLILEGFGDLIVLTDDNNECLRKMAGLPAKQMVNVPNNYYNNNAVNPTSTAYNNNAVNPASTAGMANAQNSSGTWVCAKCGKVNNSRGDFCVGCGARKPLL</sequence>
<evidence type="ECO:0000259" key="5">
    <source>
        <dbReference type="PROSITE" id="PS50199"/>
    </source>
</evidence>
<dbReference type="PROSITE" id="PS01358">
    <property type="entry name" value="ZF_RANBP2_1"/>
    <property type="match status" value="1"/>
</dbReference>
<comment type="caution">
    <text evidence="6">The sequence shown here is derived from an EMBL/GenBank/DDBJ whole genome shotgun (WGS) entry which is preliminary data.</text>
</comment>
<evidence type="ECO:0000256" key="2">
    <source>
        <dbReference type="ARBA" id="ARBA00022771"/>
    </source>
</evidence>
<feature type="domain" description="RanBP2-type" evidence="5">
    <location>
        <begin position="138"/>
        <end position="167"/>
    </location>
</feature>
<dbReference type="InterPro" id="IPR036443">
    <property type="entry name" value="Znf_RanBP2_sf"/>
</dbReference>
<keyword evidence="3" id="KW-0862">Zinc</keyword>
<accession>A0AAW6D0Q7</accession>
<dbReference type="EMBL" id="JAQLXW010000021">
    <property type="protein sequence ID" value="MDB8004791.1"/>
    <property type="molecule type" value="Genomic_DNA"/>
</dbReference>
<keyword evidence="1" id="KW-0479">Metal-binding</keyword>
<keyword evidence="2" id="KW-0863">Zinc-finger</keyword>
<dbReference type="SUPFAM" id="SSF90209">
    <property type="entry name" value="Ran binding protein zinc finger-like"/>
    <property type="match status" value="1"/>
</dbReference>